<dbReference type="KEGG" id="spu:100893986"/>
<dbReference type="GO" id="GO:0006139">
    <property type="term" value="P:nucleobase-containing compound metabolic process"/>
    <property type="evidence" value="ECO:0007669"/>
    <property type="project" value="InterPro"/>
</dbReference>
<reference evidence="2" key="2">
    <citation type="submission" date="2021-01" db="UniProtKB">
        <authorList>
            <consortium name="EnsemblMetazoa"/>
        </authorList>
    </citation>
    <scope>IDENTIFICATION</scope>
</reference>
<dbReference type="EnsemblMetazoa" id="XM_003729462">
    <property type="protein sequence ID" value="XP_003729510"/>
    <property type="gene ID" value="LOC100893986"/>
</dbReference>
<dbReference type="SMART" id="SM00474">
    <property type="entry name" value="35EXOc"/>
    <property type="match status" value="1"/>
</dbReference>
<dbReference type="Pfam" id="PF01612">
    <property type="entry name" value="DNA_pol_A_exo1"/>
    <property type="match status" value="1"/>
</dbReference>
<keyword evidence="3" id="KW-1185">Reference proteome</keyword>
<dbReference type="GO" id="GO:0003729">
    <property type="term" value="F:mRNA binding"/>
    <property type="evidence" value="ECO:0000318"/>
    <property type="project" value="GO_Central"/>
</dbReference>
<proteinExistence type="predicted"/>
<reference evidence="3" key="1">
    <citation type="submission" date="2015-02" db="EMBL/GenBank/DDBJ databases">
        <title>Genome sequencing for Strongylocentrotus purpuratus.</title>
        <authorList>
            <person name="Murali S."/>
            <person name="Liu Y."/>
            <person name="Vee V."/>
            <person name="English A."/>
            <person name="Wang M."/>
            <person name="Skinner E."/>
            <person name="Han Y."/>
            <person name="Muzny D.M."/>
            <person name="Worley K.C."/>
            <person name="Gibbs R.A."/>
        </authorList>
    </citation>
    <scope>NUCLEOTIDE SEQUENCE</scope>
</reference>
<accession>A0A7M7GME7</accession>
<dbReference type="SUPFAM" id="SSF53098">
    <property type="entry name" value="Ribonuclease H-like"/>
    <property type="match status" value="1"/>
</dbReference>
<dbReference type="GO" id="GO:0008298">
    <property type="term" value="P:intracellular mRNA localization"/>
    <property type="evidence" value="ECO:0000318"/>
    <property type="project" value="GO_Central"/>
</dbReference>
<dbReference type="AlphaFoldDB" id="A0A7M7GME7"/>
<protein>
    <recommendedName>
        <fullName evidence="1">3'-5' exonuclease domain-containing protein</fullName>
    </recommendedName>
</protein>
<sequence length="458" mass="52783">MSSQSEDTEVLSLHDLGGRVTDVDENSATFTAWKSSYETLEAKLTDRSISILRKSTSFKKVVSNVKDFLFEGDEVVINIKQDKTDQTQWNVTRVRLCPDQRPPHYDVVRDYFVRGKQGPARWPKKQRCHVPHARVGEIVSIMSEILQRWCKIPIKLFHDIVDEYGDDQGGVFQSYVKTKRALTSFIRTVPQYFYMDDDDRVCMYEGFDDELFKTEFAEICLSLPQWNRSYPLSEVQVIQTVRDGYAVLQPLLQRAERLYGTGSNPGLVVALDCEGCSLSKTGRLTLVQIATMEGKVYLFDVYRCPYLFHDGLLADFLESEAVLKVIHDCRKDTAALYHQFGITLTNIFDTSIDYVVLQNQCQVAGTKPRPRISFQNLCEMIGEEMDFTIKKSIKKKMVYIPNFWATRPLKTNMINYAAADVYMLLPNVYQVLHGLIHPWKSVFQLMCQDAIRKEIEDI</sequence>
<dbReference type="RefSeq" id="XP_003729510.2">
    <property type="nucleotide sequence ID" value="XM_003729462.3"/>
</dbReference>
<dbReference type="InParanoid" id="A0A7M7GME7"/>
<evidence type="ECO:0000259" key="1">
    <source>
        <dbReference type="SMART" id="SM00474"/>
    </source>
</evidence>
<dbReference type="GO" id="GO:0008408">
    <property type="term" value="F:3'-5' exonuclease activity"/>
    <property type="evidence" value="ECO:0007669"/>
    <property type="project" value="InterPro"/>
</dbReference>
<organism evidence="2 3">
    <name type="scientific">Strongylocentrotus purpuratus</name>
    <name type="common">Purple sea urchin</name>
    <dbReference type="NCBI Taxonomy" id="7668"/>
    <lineage>
        <taxon>Eukaryota</taxon>
        <taxon>Metazoa</taxon>
        <taxon>Echinodermata</taxon>
        <taxon>Eleutherozoa</taxon>
        <taxon>Echinozoa</taxon>
        <taxon>Echinoidea</taxon>
        <taxon>Euechinoidea</taxon>
        <taxon>Echinacea</taxon>
        <taxon>Camarodonta</taxon>
        <taxon>Echinidea</taxon>
        <taxon>Strongylocentrotidae</taxon>
        <taxon>Strongylocentrotus</taxon>
    </lineage>
</organism>
<evidence type="ECO:0000313" key="2">
    <source>
        <dbReference type="EnsemblMetazoa" id="XP_003729510"/>
    </source>
</evidence>
<dbReference type="PANTHER" id="PTHR46814:SF1">
    <property type="entry name" value="EGALITARIAN, ISOFORM B"/>
    <property type="match status" value="1"/>
</dbReference>
<dbReference type="OrthoDB" id="368776at2759"/>
<evidence type="ECO:0000313" key="3">
    <source>
        <dbReference type="Proteomes" id="UP000007110"/>
    </source>
</evidence>
<dbReference type="Proteomes" id="UP000007110">
    <property type="component" value="Unassembled WGS sequence"/>
</dbReference>
<dbReference type="PANTHER" id="PTHR46814">
    <property type="entry name" value="EGALITARIAN, ISOFORM B"/>
    <property type="match status" value="1"/>
</dbReference>
<dbReference type="Gene3D" id="3.30.420.10">
    <property type="entry name" value="Ribonuclease H-like superfamily/Ribonuclease H"/>
    <property type="match status" value="1"/>
</dbReference>
<name>A0A7M7GME7_STRPU</name>
<dbReference type="InterPro" id="IPR036397">
    <property type="entry name" value="RNaseH_sf"/>
</dbReference>
<feature type="domain" description="3'-5' exonuclease" evidence="1">
    <location>
        <begin position="238"/>
        <end position="437"/>
    </location>
</feature>
<dbReference type="GeneID" id="100893986"/>
<dbReference type="InterPro" id="IPR012337">
    <property type="entry name" value="RNaseH-like_sf"/>
</dbReference>
<dbReference type="InterPro" id="IPR002562">
    <property type="entry name" value="3'-5'_exonuclease_dom"/>
</dbReference>